<dbReference type="Proteomes" id="UP000289738">
    <property type="component" value="Chromosome B03"/>
</dbReference>
<dbReference type="STRING" id="3818.A0A444ZY80"/>
<dbReference type="Gramene" id="arahy.Tifrunner.gnm2.ann2.Ah13g449200.1">
    <property type="protein sequence ID" value="arahy.Tifrunner.gnm2.ann2.Ah13g449200.1-CDS-1"/>
    <property type="gene ID" value="arahy.Tifrunner.gnm2.ann2.Ah13g449200"/>
</dbReference>
<dbReference type="AlphaFoldDB" id="A0A444ZY80"/>
<proteinExistence type="inferred from homology"/>
<dbReference type="EMBL" id="SDMP01000013">
    <property type="protein sequence ID" value="RYR19106.1"/>
    <property type="molecule type" value="Genomic_DNA"/>
</dbReference>
<reference evidence="2 3" key="1">
    <citation type="submission" date="2019-01" db="EMBL/GenBank/DDBJ databases">
        <title>Sequencing of cultivated peanut Arachis hypogaea provides insights into genome evolution and oil improvement.</title>
        <authorList>
            <person name="Chen X."/>
        </authorList>
    </citation>
    <scope>NUCLEOTIDE SEQUENCE [LARGE SCALE GENOMIC DNA]</scope>
    <source>
        <strain evidence="3">cv. Fuhuasheng</strain>
        <tissue evidence="2">Leaves</tissue>
    </source>
</reference>
<comment type="similarity">
    <text evidence="1">Belongs to the ARG7 family.</text>
</comment>
<dbReference type="PANTHER" id="PTHR31374">
    <property type="entry name" value="AUXIN-INDUCED PROTEIN-LIKE-RELATED"/>
    <property type="match status" value="1"/>
</dbReference>
<dbReference type="Pfam" id="PF02519">
    <property type="entry name" value="Auxin_inducible"/>
    <property type="match status" value="1"/>
</dbReference>
<gene>
    <name evidence="2" type="ORF">Ahy_B03g063783</name>
</gene>
<organism evidence="2 3">
    <name type="scientific">Arachis hypogaea</name>
    <name type="common">Peanut</name>
    <dbReference type="NCBI Taxonomy" id="3818"/>
    <lineage>
        <taxon>Eukaryota</taxon>
        <taxon>Viridiplantae</taxon>
        <taxon>Streptophyta</taxon>
        <taxon>Embryophyta</taxon>
        <taxon>Tracheophyta</taxon>
        <taxon>Spermatophyta</taxon>
        <taxon>Magnoliopsida</taxon>
        <taxon>eudicotyledons</taxon>
        <taxon>Gunneridae</taxon>
        <taxon>Pentapetalae</taxon>
        <taxon>rosids</taxon>
        <taxon>fabids</taxon>
        <taxon>Fabales</taxon>
        <taxon>Fabaceae</taxon>
        <taxon>Papilionoideae</taxon>
        <taxon>50 kb inversion clade</taxon>
        <taxon>dalbergioids sensu lato</taxon>
        <taxon>Dalbergieae</taxon>
        <taxon>Pterocarpus clade</taxon>
        <taxon>Arachis</taxon>
    </lineage>
</organism>
<dbReference type="PANTHER" id="PTHR31374:SF228">
    <property type="entry name" value="SAUR FAMILY PROTEIN"/>
    <property type="match status" value="1"/>
</dbReference>
<evidence type="ECO:0000313" key="2">
    <source>
        <dbReference type="EMBL" id="RYR19106.1"/>
    </source>
</evidence>
<accession>A0A444ZY80</accession>
<name>A0A444ZY80_ARAHY</name>
<evidence type="ECO:0008006" key="4">
    <source>
        <dbReference type="Google" id="ProtNLM"/>
    </source>
</evidence>
<dbReference type="InterPro" id="IPR003676">
    <property type="entry name" value="SAUR_fam"/>
</dbReference>
<protein>
    <recommendedName>
        <fullName evidence="4">Auxin-induced protein</fullName>
    </recommendedName>
</protein>
<comment type="caution">
    <text evidence="2">The sequence shown here is derived from an EMBL/GenBank/DDBJ whole genome shotgun (WGS) entry which is preliminary data.</text>
</comment>
<evidence type="ECO:0000256" key="1">
    <source>
        <dbReference type="ARBA" id="ARBA00006974"/>
    </source>
</evidence>
<keyword evidence="3" id="KW-1185">Reference proteome</keyword>
<sequence length="99" mass="12150">MQQEEEEKKMKVKKGWVTVQVGWEEEEEEEERELERFNIPIWYLYHPLLEGLLQRAYDVYGYHTHGPLKLPCSVDDFLHLRWRIHKESLPLHHHFLHSC</sequence>
<evidence type="ECO:0000313" key="3">
    <source>
        <dbReference type="Proteomes" id="UP000289738"/>
    </source>
</evidence>
<dbReference type="GO" id="GO:0009733">
    <property type="term" value="P:response to auxin"/>
    <property type="evidence" value="ECO:0007669"/>
    <property type="project" value="InterPro"/>
</dbReference>